<name>A0A556QPS8_9BACT</name>
<dbReference type="InterPro" id="IPR042193">
    <property type="entry name" value="FHIPEP_3"/>
</dbReference>
<dbReference type="Pfam" id="PF00771">
    <property type="entry name" value="FHIPEP"/>
    <property type="match status" value="1"/>
</dbReference>
<evidence type="ECO:0000256" key="3">
    <source>
        <dbReference type="ARBA" id="ARBA00022475"/>
    </source>
</evidence>
<evidence type="ECO:0000256" key="5">
    <source>
        <dbReference type="ARBA" id="ARBA00022989"/>
    </source>
</evidence>
<keyword evidence="7" id="KW-0653">Protein transport</keyword>
<evidence type="ECO:0000256" key="2">
    <source>
        <dbReference type="ARBA" id="ARBA00008835"/>
    </source>
</evidence>
<proteinExistence type="inferred from homology"/>
<keyword evidence="8" id="KW-0969">Cilium</keyword>
<sequence>MATASITASASPVASGGLLKRADLIFIGALFAIVLMLIVPVPALMLDLMLALQIGLSLLVLLIVVYVKDAPEFSGFPTLLLGLTLYRLALNVCSTRLILTEGHAGNIIESFGKFVIQGNYVVGFVVFLILIVINFVVITKGAGRIAEVSARFTLDAMPGKQMAIDAELNAGIIDEQTATARRLKIQKEADFYGSMDGASKFVRGDAIAGILITVVNIVGGFAIGAMQMGMSLGEAAAKFTLLSIGDGLVSQIPALIVSVGAALLVTRASGTGDLGEQIGGQLLRYPKALKITGAMLALFGLMPGMPALPFLILGGLIYYVAQTVKKSEAVAAKAEAANAAGATATKSGKPGAAGEVAAPGKGGLSDDFRKLIDLDVFAIEIGYGLLPLADARQGGDLLSRVTGVRKTLAKAQGILVPPISVRDNLELESNEYRFLLRGKSIGRGQVQPGRLMAMNVTGSKVKLRGLPTREPVFNLEAVWIEDGERKSAELNGYTVVDPSSVMITHLSESLKGVAHLLLGRQEVQTLVDHLKEKNPALVSELLPDLVNLGIIQRVLQNLLRENISILNLPLILEGIGDFAALTKNPDDLSELIRRRLGLYFVPELECRSGVIKAATLDPRMEQLLATKVHRTPGEVGLSIDPTSGRHLLQELTRLSGEFSQAGISPVLVTGTEIRLALKRFLEPSFPRLVVLSYQELPNTTEIENLGIITLPPMAAAPRVELARAA</sequence>
<evidence type="ECO:0000313" key="9">
    <source>
        <dbReference type="Proteomes" id="UP000315648"/>
    </source>
</evidence>
<dbReference type="AlphaFoldDB" id="A0A556QPS8"/>
<dbReference type="PIRSF" id="PIRSF005419">
    <property type="entry name" value="FlhA"/>
    <property type="match status" value="1"/>
</dbReference>
<dbReference type="GO" id="GO:0044780">
    <property type="term" value="P:bacterial-type flagellum assembly"/>
    <property type="evidence" value="ECO:0007669"/>
    <property type="project" value="InterPro"/>
</dbReference>
<protein>
    <recommendedName>
        <fullName evidence="7">Flagellar biosynthesis protein FlhA</fullName>
    </recommendedName>
</protein>
<dbReference type="PANTHER" id="PTHR30161">
    <property type="entry name" value="FLAGELLAR EXPORT PROTEIN, MEMBRANE FLHA SUBUNIT-RELATED"/>
    <property type="match status" value="1"/>
</dbReference>
<evidence type="ECO:0000256" key="6">
    <source>
        <dbReference type="ARBA" id="ARBA00023136"/>
    </source>
</evidence>
<feature type="transmembrane region" description="Helical" evidence="7">
    <location>
        <begin position="248"/>
        <end position="270"/>
    </location>
</feature>
<dbReference type="PROSITE" id="PS00994">
    <property type="entry name" value="FHIPEP"/>
    <property type="match status" value="1"/>
</dbReference>
<feature type="transmembrane region" description="Helical" evidence="7">
    <location>
        <begin position="206"/>
        <end position="228"/>
    </location>
</feature>
<organism evidence="8 9">
    <name type="scientific">Rariglobus hedericola</name>
    <dbReference type="NCBI Taxonomy" id="2597822"/>
    <lineage>
        <taxon>Bacteria</taxon>
        <taxon>Pseudomonadati</taxon>
        <taxon>Verrucomicrobiota</taxon>
        <taxon>Opitutia</taxon>
        <taxon>Opitutales</taxon>
        <taxon>Opitutaceae</taxon>
        <taxon>Rariglobus</taxon>
    </lineage>
</organism>
<dbReference type="Gene3D" id="1.10.8.540">
    <property type="entry name" value="FHIPEP family, domain 3"/>
    <property type="match status" value="1"/>
</dbReference>
<dbReference type="InterPro" id="IPR001712">
    <property type="entry name" value="T3SS_FHIPEP"/>
</dbReference>
<keyword evidence="9" id="KW-1185">Reference proteome</keyword>
<dbReference type="PRINTS" id="PR00949">
    <property type="entry name" value="TYPE3IMAPROT"/>
</dbReference>
<gene>
    <name evidence="7 8" type="primary">flhA</name>
    <name evidence="8" type="ORF">FPL22_04875</name>
</gene>
<dbReference type="InterPro" id="IPR006301">
    <property type="entry name" value="FlhA"/>
</dbReference>
<keyword evidence="8" id="KW-0966">Cell projection</keyword>
<comment type="caution">
    <text evidence="8">The sequence shown here is derived from an EMBL/GenBank/DDBJ whole genome shotgun (WGS) entry which is preliminary data.</text>
</comment>
<feature type="transmembrane region" description="Helical" evidence="7">
    <location>
        <begin position="291"/>
        <end position="321"/>
    </location>
</feature>
<dbReference type="NCBIfam" id="TIGR01398">
    <property type="entry name" value="FlhA"/>
    <property type="match status" value="1"/>
</dbReference>
<keyword evidence="3 7" id="KW-1003">Cell membrane</keyword>
<dbReference type="Proteomes" id="UP000315648">
    <property type="component" value="Unassembled WGS sequence"/>
</dbReference>
<keyword evidence="6 7" id="KW-0472">Membrane</keyword>
<evidence type="ECO:0000256" key="1">
    <source>
        <dbReference type="ARBA" id="ARBA00004651"/>
    </source>
</evidence>
<dbReference type="GO" id="GO:0005886">
    <property type="term" value="C:plasma membrane"/>
    <property type="evidence" value="ECO:0007669"/>
    <property type="project" value="UniProtKB-SubCell"/>
</dbReference>
<feature type="transmembrane region" description="Helical" evidence="7">
    <location>
        <begin position="79"/>
        <end position="99"/>
    </location>
</feature>
<dbReference type="InterPro" id="IPR042196">
    <property type="entry name" value="FHIPEP_4"/>
</dbReference>
<comment type="subcellular location">
    <subcellularLocation>
        <location evidence="1 7">Cell membrane</location>
        <topology evidence="1 7">Multi-pass membrane protein</topology>
    </subcellularLocation>
</comment>
<comment type="similarity">
    <text evidence="2 7">Belongs to the FHIPEP (flagella/HR/invasion proteins export pore) family.</text>
</comment>
<feature type="transmembrane region" description="Helical" evidence="7">
    <location>
        <begin position="24"/>
        <end position="44"/>
    </location>
</feature>
<accession>A0A556QPS8</accession>
<dbReference type="OrthoDB" id="9759185at2"/>
<keyword evidence="7" id="KW-1005">Bacterial flagellum biogenesis</keyword>
<dbReference type="InterPro" id="IPR042194">
    <property type="entry name" value="FHIPEP_1"/>
</dbReference>
<keyword evidence="4 7" id="KW-0812">Transmembrane</keyword>
<dbReference type="Gene3D" id="3.40.30.60">
    <property type="entry name" value="FHIPEP family, domain 1"/>
    <property type="match status" value="1"/>
</dbReference>
<keyword evidence="7" id="KW-0813">Transport</keyword>
<keyword evidence="8" id="KW-0282">Flagellum</keyword>
<feature type="transmembrane region" description="Helical" evidence="7">
    <location>
        <begin position="50"/>
        <end position="67"/>
    </location>
</feature>
<evidence type="ECO:0000256" key="7">
    <source>
        <dbReference type="RuleBase" id="RU364093"/>
    </source>
</evidence>
<comment type="function">
    <text evidence="7">Required for formation of the rod structure of the flagellar apparatus. Together with FliI and FliH, may constitute the export apparatus of flagellin.</text>
</comment>
<dbReference type="RefSeq" id="WP_144228982.1">
    <property type="nucleotide sequence ID" value="NZ_CBCRVV010000002.1"/>
</dbReference>
<dbReference type="PANTHER" id="PTHR30161:SF1">
    <property type="entry name" value="FLAGELLAR BIOSYNTHESIS PROTEIN FLHA-RELATED"/>
    <property type="match status" value="1"/>
</dbReference>
<keyword evidence="7" id="KW-1006">Bacterial flagellum protein export</keyword>
<dbReference type="GO" id="GO:0009306">
    <property type="term" value="P:protein secretion"/>
    <property type="evidence" value="ECO:0007669"/>
    <property type="project" value="InterPro"/>
</dbReference>
<dbReference type="InterPro" id="IPR025505">
    <property type="entry name" value="FHIPEP_CS"/>
</dbReference>
<dbReference type="Gene3D" id="3.40.50.12790">
    <property type="entry name" value="FHIPEP family, domain 4"/>
    <property type="match status" value="1"/>
</dbReference>
<feature type="transmembrane region" description="Helical" evidence="7">
    <location>
        <begin position="119"/>
        <end position="138"/>
    </location>
</feature>
<dbReference type="EMBL" id="VMBG01000001">
    <property type="protein sequence ID" value="TSJ78641.1"/>
    <property type="molecule type" value="Genomic_DNA"/>
</dbReference>
<evidence type="ECO:0000256" key="4">
    <source>
        <dbReference type="ARBA" id="ARBA00022692"/>
    </source>
</evidence>
<evidence type="ECO:0000313" key="8">
    <source>
        <dbReference type="EMBL" id="TSJ78641.1"/>
    </source>
</evidence>
<keyword evidence="5 7" id="KW-1133">Transmembrane helix</keyword>
<reference evidence="8 9" key="1">
    <citation type="submission" date="2019-07" db="EMBL/GenBank/DDBJ databases">
        <title>Description of 53C-WASEF.</title>
        <authorList>
            <person name="Pitt A."/>
            <person name="Hahn M.W."/>
        </authorList>
    </citation>
    <scope>NUCLEOTIDE SEQUENCE [LARGE SCALE GENOMIC DNA]</scope>
    <source>
        <strain evidence="8 9">53C-WASEF</strain>
    </source>
</reference>